<dbReference type="AlphaFoldDB" id="A0A0S4TXB5"/>
<dbReference type="EMBL" id="LN899819">
    <property type="protein sequence ID" value="CUV14681.1"/>
    <property type="molecule type" value="Genomic_DNA"/>
</dbReference>
<sequence length="203" mass="22835">MAAITTLDVVNACLDTMGETPLNALDLDHPYVAAALNKLNEANTLEQTRGWWFNTDAVSLAPDVTTGYVYLPADTLDLRPPFPALTQRGRRMYDRTHSTFDLRALVAQAGGAFDCVVIREVPFDDLPVLAQHLVKCRAALSFQASFDGDGSKYGKIGGEYQQVFNLLSSENIRNEKVNFTYTSSIQEKLRLIQPMYKRVRRRW</sequence>
<gene>
    <name evidence="1" type="ORF">RUN39_v1_920096</name>
</gene>
<dbReference type="InterPro" id="IPR033767">
    <property type="entry name" value="Tail_Gp11"/>
</dbReference>
<evidence type="ECO:0000313" key="1">
    <source>
        <dbReference type="EMBL" id="CUV14681.1"/>
    </source>
</evidence>
<name>A0A0S4TXB5_RALSL</name>
<reference evidence="1" key="1">
    <citation type="submission" date="2015-10" db="EMBL/GenBank/DDBJ databases">
        <authorList>
            <person name="Gilbert D.G."/>
        </authorList>
    </citation>
    <scope>NUCLEOTIDE SEQUENCE</scope>
    <source>
        <strain evidence="1">Phyl III-seqv23</strain>
    </source>
</reference>
<proteinExistence type="predicted"/>
<protein>
    <submittedName>
        <fullName evidence="1">Tail tuber protein A from phage</fullName>
    </submittedName>
</protein>
<accession>A0A0S4TXB5</accession>
<dbReference type="Pfam" id="PF17212">
    <property type="entry name" value="Tube"/>
    <property type="match status" value="1"/>
</dbReference>
<organism evidence="1">
    <name type="scientific">Ralstonia solanacearum</name>
    <name type="common">Pseudomonas solanacearum</name>
    <dbReference type="NCBI Taxonomy" id="305"/>
    <lineage>
        <taxon>Bacteria</taxon>
        <taxon>Pseudomonadati</taxon>
        <taxon>Pseudomonadota</taxon>
        <taxon>Betaproteobacteria</taxon>
        <taxon>Burkholderiales</taxon>
        <taxon>Burkholderiaceae</taxon>
        <taxon>Ralstonia</taxon>
        <taxon>Ralstonia solanacearum species complex</taxon>
    </lineage>
</organism>